<reference evidence="3" key="1">
    <citation type="submission" date="2011-09" db="EMBL/GenBank/DDBJ databases">
        <title>The odds of duplicate gene persistence after polyploidization.</title>
        <authorList>
            <person name="Chain F.J.J."/>
            <person name="Evans B.J."/>
            <person name="Dushoff J."/>
        </authorList>
    </citation>
    <scope>NUCLEOTIDE SEQUENCE</scope>
    <source>
        <tissue evidence="3">Liver</tissue>
    </source>
</reference>
<dbReference type="InterPro" id="IPR007477">
    <property type="entry name" value="SAB_dom"/>
</dbReference>
<dbReference type="AlphaFoldDB" id="G5DYC8"/>
<proteinExistence type="evidence at transcript level"/>
<organism evidence="3">
    <name type="scientific">Pipa carvalhoi</name>
    <name type="common">Carvalho's Surinam toad</name>
    <dbReference type="NCBI Taxonomy" id="191480"/>
    <lineage>
        <taxon>Eukaryota</taxon>
        <taxon>Metazoa</taxon>
        <taxon>Chordata</taxon>
        <taxon>Craniata</taxon>
        <taxon>Vertebrata</taxon>
        <taxon>Euteleostomi</taxon>
        <taxon>Amphibia</taxon>
        <taxon>Batrachia</taxon>
        <taxon>Anura</taxon>
        <taxon>Pipoidea</taxon>
        <taxon>Pipidae</taxon>
        <taxon>Pipinae</taxon>
        <taxon>Pipa</taxon>
    </lineage>
</organism>
<evidence type="ECO:0000259" key="2">
    <source>
        <dbReference type="SMART" id="SM01195"/>
    </source>
</evidence>
<protein>
    <submittedName>
        <fullName evidence="3">Putative erythrocyte membrane protein band 4.1 3</fullName>
    </submittedName>
</protein>
<feature type="non-terminal residue" evidence="3">
    <location>
        <position position="1"/>
    </location>
</feature>
<feature type="compositionally biased region" description="Low complexity" evidence="1">
    <location>
        <begin position="40"/>
        <end position="53"/>
    </location>
</feature>
<sequence>PAAAAHSTPLKTEKNPDKDWDKEATKPLEYQQLEDDKVSQKSASSKLSKSPLKAAKRPKNMQTKVTLLDGSEYMCDVEKRSKGQLHKSYRGMTPAEAEMHFLEPKLSCSGVDLHHAKDSEGVEIMLRNSSTLGSKFRYSGRTQAQTRRASALIDRPAPYFERSSSKRYTMSRSLDGASVQEELMKHQTNISELKRFLETATITAGGEWEKRLSTSPVRLVTRQEEAPMIEPLVPE</sequence>
<feature type="non-terminal residue" evidence="3">
    <location>
        <position position="235"/>
    </location>
</feature>
<evidence type="ECO:0000256" key="1">
    <source>
        <dbReference type="SAM" id="MobiDB-lite"/>
    </source>
</evidence>
<dbReference type="GO" id="GO:0008092">
    <property type="term" value="F:cytoskeletal protein binding"/>
    <property type="evidence" value="ECO:0007669"/>
    <property type="project" value="InterPro"/>
</dbReference>
<dbReference type="GO" id="GO:0031032">
    <property type="term" value="P:actomyosin structure organization"/>
    <property type="evidence" value="ECO:0007669"/>
    <property type="project" value="TreeGrafter"/>
</dbReference>
<evidence type="ECO:0000313" key="3">
    <source>
        <dbReference type="EMBL" id="AEQ16578.1"/>
    </source>
</evidence>
<dbReference type="GO" id="GO:0005886">
    <property type="term" value="C:plasma membrane"/>
    <property type="evidence" value="ECO:0007669"/>
    <property type="project" value="TreeGrafter"/>
</dbReference>
<dbReference type="Pfam" id="PF04382">
    <property type="entry name" value="SAB"/>
    <property type="match status" value="1"/>
</dbReference>
<name>G5DYC8_9PIPI</name>
<dbReference type="SMART" id="SM01195">
    <property type="entry name" value="FA"/>
    <property type="match status" value="1"/>
</dbReference>
<dbReference type="GO" id="GO:0030866">
    <property type="term" value="P:cortical actin cytoskeleton organization"/>
    <property type="evidence" value="ECO:0007669"/>
    <property type="project" value="InterPro"/>
</dbReference>
<accession>G5DYC8</accession>
<dbReference type="InterPro" id="IPR014847">
    <property type="entry name" value="FA"/>
</dbReference>
<dbReference type="PANTHER" id="PTHR23280:SF20">
    <property type="entry name" value="BAND 4.1-LIKE PROTEIN 3"/>
    <property type="match status" value="1"/>
</dbReference>
<feature type="domain" description="FERM adjacent" evidence="2">
    <location>
        <begin position="127"/>
        <end position="173"/>
    </location>
</feature>
<dbReference type="EMBL" id="JP286142">
    <property type="protein sequence ID" value="AEQ16578.1"/>
    <property type="molecule type" value="mRNA"/>
</dbReference>
<dbReference type="Pfam" id="PF08736">
    <property type="entry name" value="FA"/>
    <property type="match status" value="1"/>
</dbReference>
<dbReference type="PANTHER" id="PTHR23280">
    <property type="entry name" value="4.1 G PROTEIN"/>
    <property type="match status" value="1"/>
</dbReference>
<feature type="region of interest" description="Disordered" evidence="1">
    <location>
        <begin position="1"/>
        <end position="62"/>
    </location>
</feature>
<dbReference type="GO" id="GO:0005856">
    <property type="term" value="C:cytoskeleton"/>
    <property type="evidence" value="ECO:0007669"/>
    <property type="project" value="InterPro"/>
</dbReference>
<feature type="compositionally biased region" description="Basic and acidic residues" evidence="1">
    <location>
        <begin position="11"/>
        <end position="26"/>
    </location>
</feature>